<dbReference type="OrthoDB" id="3553144at2759"/>
<dbReference type="AlphaFoldDB" id="A0A8H6EI35"/>
<name>A0A8H6EI35_9HELO</name>
<sequence length="150" mass="17277">MSSDPVPRYPAVRPGGDENDDDGDGGEDDDNDNNDDDDSGSGKRKGERRGASRQTSLLAMRAEKRKWFPKIIPPRKRATGITRKREPRNQEDVSKKALPIQAEGIQQYTPRPNILNIIQGSRLRKWPEIDLREMNMRMMRNSEERYQVLE</sequence>
<accession>A0A8H6EI35</accession>
<dbReference type="Proteomes" id="UP000531561">
    <property type="component" value="Unassembled WGS sequence"/>
</dbReference>
<feature type="region of interest" description="Disordered" evidence="1">
    <location>
        <begin position="1"/>
        <end position="96"/>
    </location>
</feature>
<dbReference type="EMBL" id="JABFCT010000009">
    <property type="protein sequence ID" value="KAF5873089.1"/>
    <property type="molecule type" value="Genomic_DNA"/>
</dbReference>
<keyword evidence="3" id="KW-1185">Reference proteome</keyword>
<evidence type="ECO:0000313" key="2">
    <source>
        <dbReference type="EMBL" id="KAF5873089.1"/>
    </source>
</evidence>
<feature type="compositionally biased region" description="Basic and acidic residues" evidence="1">
    <location>
        <begin position="83"/>
        <end position="95"/>
    </location>
</feature>
<comment type="caution">
    <text evidence="2">The sequence shown here is derived from an EMBL/GenBank/DDBJ whole genome shotgun (WGS) entry which is preliminary data.</text>
</comment>
<feature type="compositionally biased region" description="Acidic residues" evidence="1">
    <location>
        <begin position="17"/>
        <end position="39"/>
    </location>
</feature>
<feature type="compositionally biased region" description="Basic residues" evidence="1">
    <location>
        <begin position="67"/>
        <end position="78"/>
    </location>
</feature>
<proteinExistence type="predicted"/>
<evidence type="ECO:0000256" key="1">
    <source>
        <dbReference type="SAM" id="MobiDB-lite"/>
    </source>
</evidence>
<gene>
    <name evidence="2" type="ORF">Bfra_008366</name>
</gene>
<protein>
    <submittedName>
        <fullName evidence="2">Uncharacterized protein</fullName>
    </submittedName>
</protein>
<evidence type="ECO:0000313" key="3">
    <source>
        <dbReference type="Proteomes" id="UP000531561"/>
    </source>
</evidence>
<dbReference type="RefSeq" id="XP_037192035.1">
    <property type="nucleotide sequence ID" value="XM_037338729.1"/>
</dbReference>
<reference evidence="2 3" key="1">
    <citation type="journal article" date="2020" name="Phytopathology">
        <title>A high-quality genome resource of Botrytis fragariae, a new and rapidly spreading fungal pathogen causing strawberry gray mold in the U.S.A.</title>
        <authorList>
            <person name="Wu Y."/>
            <person name="Saski C.A."/>
            <person name="Schnabel G."/>
            <person name="Xiao S."/>
            <person name="Hu M."/>
        </authorList>
    </citation>
    <scope>NUCLEOTIDE SEQUENCE [LARGE SCALE GENOMIC DNA]</scope>
    <source>
        <strain evidence="2 3">BVB16</strain>
    </source>
</reference>
<organism evidence="2 3">
    <name type="scientific">Botrytis fragariae</name>
    <dbReference type="NCBI Taxonomy" id="1964551"/>
    <lineage>
        <taxon>Eukaryota</taxon>
        <taxon>Fungi</taxon>
        <taxon>Dikarya</taxon>
        <taxon>Ascomycota</taxon>
        <taxon>Pezizomycotina</taxon>
        <taxon>Leotiomycetes</taxon>
        <taxon>Helotiales</taxon>
        <taxon>Sclerotiniaceae</taxon>
        <taxon>Botrytis</taxon>
    </lineage>
</organism>
<dbReference type="GeneID" id="59262421"/>